<dbReference type="InterPro" id="IPR037401">
    <property type="entry name" value="SnoaL-like"/>
</dbReference>
<dbReference type="Pfam" id="PF13577">
    <property type="entry name" value="SnoaL_4"/>
    <property type="match status" value="1"/>
</dbReference>
<name>A0AAV3S4Q3_9EURY</name>
<dbReference type="EMBL" id="BAAABL010000020">
    <property type="protein sequence ID" value="GAA0292322.1"/>
    <property type="molecule type" value="Genomic_DNA"/>
</dbReference>
<organism evidence="2 3">
    <name type="scientific">Halarchaeum salinum</name>
    <dbReference type="NCBI Taxonomy" id="489912"/>
    <lineage>
        <taxon>Archaea</taxon>
        <taxon>Methanobacteriati</taxon>
        <taxon>Methanobacteriota</taxon>
        <taxon>Stenosarchaea group</taxon>
        <taxon>Halobacteria</taxon>
        <taxon>Halobacteriales</taxon>
        <taxon>Halobacteriaceae</taxon>
    </lineage>
</organism>
<proteinExistence type="predicted"/>
<accession>A0AAV3S4Q3</accession>
<dbReference type="InterPro" id="IPR011944">
    <property type="entry name" value="Steroid_delta5-4_isomerase"/>
</dbReference>
<dbReference type="InterPro" id="IPR032710">
    <property type="entry name" value="NTF2-like_dom_sf"/>
</dbReference>
<evidence type="ECO:0000259" key="1">
    <source>
        <dbReference type="Pfam" id="PF13577"/>
    </source>
</evidence>
<keyword evidence="3" id="KW-1185">Reference proteome</keyword>
<dbReference type="SUPFAM" id="SSF54427">
    <property type="entry name" value="NTF2-like"/>
    <property type="match status" value="1"/>
</dbReference>
<evidence type="ECO:0000313" key="3">
    <source>
        <dbReference type="Proteomes" id="UP001500837"/>
    </source>
</evidence>
<dbReference type="Proteomes" id="UP001500837">
    <property type="component" value="Unassembled WGS sequence"/>
</dbReference>
<sequence>MTPAAPAANVTDADVAAIERLKHEYCYAIDDGRYGDWAGCFAPDGRFVMNDGTTFEGRDELEAFGRDVFDDAYAESAHTVTNARIDVDGDTATGRWYLALYHETADGETAVQQANYADEFERVDGEWRIAEANVTYGVRLPR</sequence>
<dbReference type="NCBIfam" id="TIGR02246">
    <property type="entry name" value="SgcJ/EcaC family oxidoreductase"/>
    <property type="match status" value="1"/>
</dbReference>
<comment type="caution">
    <text evidence="2">The sequence shown here is derived from an EMBL/GenBank/DDBJ whole genome shotgun (WGS) entry which is preliminary data.</text>
</comment>
<gene>
    <name evidence="2" type="ORF">GCM10009066_03550</name>
</gene>
<dbReference type="Gene3D" id="3.10.450.50">
    <property type="match status" value="1"/>
</dbReference>
<feature type="domain" description="SnoaL-like" evidence="1">
    <location>
        <begin position="14"/>
        <end position="131"/>
    </location>
</feature>
<reference evidence="2 3" key="1">
    <citation type="journal article" date="2019" name="Int. J. Syst. Evol. Microbiol.">
        <title>The Global Catalogue of Microorganisms (GCM) 10K type strain sequencing project: providing services to taxonomists for standard genome sequencing and annotation.</title>
        <authorList>
            <consortium name="The Broad Institute Genomics Platform"/>
            <consortium name="The Broad Institute Genome Sequencing Center for Infectious Disease"/>
            <person name="Wu L."/>
            <person name="Ma J."/>
        </authorList>
    </citation>
    <scope>NUCLEOTIDE SEQUENCE [LARGE SCALE GENOMIC DNA]</scope>
    <source>
        <strain evidence="2 3">JCM 16330</strain>
    </source>
</reference>
<dbReference type="AlphaFoldDB" id="A0AAV3S4Q3"/>
<evidence type="ECO:0000313" key="2">
    <source>
        <dbReference type="EMBL" id="GAA0292322.1"/>
    </source>
</evidence>
<protein>
    <recommendedName>
        <fullName evidence="1">SnoaL-like domain-containing protein</fullName>
    </recommendedName>
</protein>